<evidence type="ECO:0000313" key="2">
    <source>
        <dbReference type="Proteomes" id="UP000198211"/>
    </source>
</evidence>
<dbReference type="AlphaFoldDB" id="A0A225UWX7"/>
<dbReference type="EMBL" id="NBNE01009863">
    <property type="protein sequence ID" value="OWY97995.1"/>
    <property type="molecule type" value="Genomic_DNA"/>
</dbReference>
<name>A0A225UWX7_9STRA</name>
<reference evidence="2" key="1">
    <citation type="submission" date="2017-03" db="EMBL/GenBank/DDBJ databases">
        <title>Phytopthora megakarya and P. palmivora, two closely related causual agents of cacao black pod achieved similar genome size and gene model numbers by different mechanisms.</title>
        <authorList>
            <person name="Ali S."/>
            <person name="Shao J."/>
            <person name="Larry D.J."/>
            <person name="Kronmiller B."/>
            <person name="Shen D."/>
            <person name="Strem M.D."/>
            <person name="Melnick R.L."/>
            <person name="Guiltinan M.J."/>
            <person name="Tyler B.M."/>
            <person name="Meinhardt L.W."/>
            <person name="Bailey B.A."/>
        </authorList>
    </citation>
    <scope>NUCLEOTIDE SEQUENCE [LARGE SCALE GENOMIC DNA]</scope>
    <source>
        <strain evidence="2">zdho120</strain>
    </source>
</reference>
<proteinExistence type="predicted"/>
<protein>
    <submittedName>
        <fullName evidence="1">Uncharacterized protein</fullName>
    </submittedName>
</protein>
<dbReference type="Proteomes" id="UP000198211">
    <property type="component" value="Unassembled WGS sequence"/>
</dbReference>
<organism evidence="1 2">
    <name type="scientific">Phytophthora megakarya</name>
    <dbReference type="NCBI Taxonomy" id="4795"/>
    <lineage>
        <taxon>Eukaryota</taxon>
        <taxon>Sar</taxon>
        <taxon>Stramenopiles</taxon>
        <taxon>Oomycota</taxon>
        <taxon>Peronosporomycetes</taxon>
        <taxon>Peronosporales</taxon>
        <taxon>Peronosporaceae</taxon>
        <taxon>Phytophthora</taxon>
    </lineage>
</organism>
<gene>
    <name evidence="1" type="ORF">PHMEG_00031349</name>
</gene>
<sequence length="130" mass="14607">MNFMFSAGVGLCVKEGLVQVPDEETVLISGRGLSHVKQGMAHEIRPKVPDDPTARVPKVDAAVDRMGWTRRSLGHSGLYAWKVPAAIKVVNISNRIVTIDWRTEVAQVVENGFFPRARRYVCVSTRRYRE</sequence>
<comment type="caution">
    <text evidence="1">The sequence shown here is derived from an EMBL/GenBank/DDBJ whole genome shotgun (WGS) entry which is preliminary data.</text>
</comment>
<keyword evidence="2" id="KW-1185">Reference proteome</keyword>
<evidence type="ECO:0000313" key="1">
    <source>
        <dbReference type="EMBL" id="OWY97995.1"/>
    </source>
</evidence>
<dbReference type="OrthoDB" id="128412at2759"/>
<accession>A0A225UWX7</accession>